<comment type="caution">
    <text evidence="1">The sequence shown here is derived from an EMBL/GenBank/DDBJ whole genome shotgun (WGS) entry which is preliminary data.</text>
</comment>
<evidence type="ECO:0000313" key="2">
    <source>
        <dbReference type="Proteomes" id="UP000499080"/>
    </source>
</evidence>
<accession>A0A4Y2FSI9</accession>
<gene>
    <name evidence="1" type="ORF">AVEN_242226_1</name>
</gene>
<protein>
    <submittedName>
        <fullName evidence="1">Uncharacterized protein</fullName>
    </submittedName>
</protein>
<dbReference type="Proteomes" id="UP000499080">
    <property type="component" value="Unassembled WGS sequence"/>
</dbReference>
<name>A0A4Y2FSI9_ARAVE</name>
<proteinExistence type="predicted"/>
<keyword evidence="2" id="KW-1185">Reference proteome</keyword>
<organism evidence="1 2">
    <name type="scientific">Araneus ventricosus</name>
    <name type="common">Orbweaver spider</name>
    <name type="synonym">Epeira ventricosa</name>
    <dbReference type="NCBI Taxonomy" id="182803"/>
    <lineage>
        <taxon>Eukaryota</taxon>
        <taxon>Metazoa</taxon>
        <taxon>Ecdysozoa</taxon>
        <taxon>Arthropoda</taxon>
        <taxon>Chelicerata</taxon>
        <taxon>Arachnida</taxon>
        <taxon>Araneae</taxon>
        <taxon>Araneomorphae</taxon>
        <taxon>Entelegynae</taxon>
        <taxon>Araneoidea</taxon>
        <taxon>Araneidae</taxon>
        <taxon>Araneus</taxon>
    </lineage>
</organism>
<evidence type="ECO:0000313" key="1">
    <source>
        <dbReference type="EMBL" id="GBM44121.1"/>
    </source>
</evidence>
<dbReference type="EMBL" id="BGPR01001055">
    <property type="protein sequence ID" value="GBM44121.1"/>
    <property type="molecule type" value="Genomic_DNA"/>
</dbReference>
<reference evidence="1 2" key="1">
    <citation type="journal article" date="2019" name="Sci. Rep.">
        <title>Orb-weaving spider Araneus ventricosus genome elucidates the spidroin gene catalogue.</title>
        <authorList>
            <person name="Kono N."/>
            <person name="Nakamura H."/>
            <person name="Ohtoshi R."/>
            <person name="Moran D.A.P."/>
            <person name="Shinohara A."/>
            <person name="Yoshida Y."/>
            <person name="Fujiwara M."/>
            <person name="Mori M."/>
            <person name="Tomita M."/>
            <person name="Arakawa K."/>
        </authorList>
    </citation>
    <scope>NUCLEOTIDE SEQUENCE [LARGE SCALE GENOMIC DNA]</scope>
</reference>
<sequence>MTRAEIVILNRGQITKDALAQRQLVLTLGQRDPVIDLRQHNQRAASTKSIPWTIRSTYELETSFFDQQPTVKGQDRQFPDWRDSSKI</sequence>
<dbReference type="AlphaFoldDB" id="A0A4Y2FSI9"/>